<comment type="caution">
    <text evidence="7">The sequence shown here is derived from an EMBL/GenBank/DDBJ whole genome shotgun (WGS) entry which is preliminary data.</text>
</comment>
<dbReference type="RefSeq" id="WP_132608107.1">
    <property type="nucleotide sequence ID" value="NZ_SMKQ01000001.1"/>
</dbReference>
<dbReference type="Pfam" id="PF00293">
    <property type="entry name" value="NUDIX"/>
    <property type="match status" value="1"/>
</dbReference>
<accession>A0A4R4ZIE0</accession>
<dbReference type="OrthoDB" id="9804442at2"/>
<dbReference type="CDD" id="cd02883">
    <property type="entry name" value="NUDIX_Hydrolase"/>
    <property type="match status" value="1"/>
</dbReference>
<name>A0A4R4ZIE0_9ACTN</name>
<proteinExistence type="inferred from homology"/>
<evidence type="ECO:0000259" key="6">
    <source>
        <dbReference type="PROSITE" id="PS51462"/>
    </source>
</evidence>
<dbReference type="InterPro" id="IPR015797">
    <property type="entry name" value="NUDIX_hydrolase-like_dom_sf"/>
</dbReference>
<dbReference type="AlphaFoldDB" id="A0A4R4ZIE0"/>
<protein>
    <submittedName>
        <fullName evidence="7">NUDIX hydrolase</fullName>
    </submittedName>
</protein>
<keyword evidence="8" id="KW-1185">Reference proteome</keyword>
<dbReference type="PROSITE" id="PS00893">
    <property type="entry name" value="NUDIX_BOX"/>
    <property type="match status" value="1"/>
</dbReference>
<evidence type="ECO:0000313" key="8">
    <source>
        <dbReference type="Proteomes" id="UP000295302"/>
    </source>
</evidence>
<organism evidence="7 8">
    <name type="scientific">Nonomuraea terrae</name>
    <dbReference type="NCBI Taxonomy" id="2530383"/>
    <lineage>
        <taxon>Bacteria</taxon>
        <taxon>Bacillati</taxon>
        <taxon>Actinomycetota</taxon>
        <taxon>Actinomycetes</taxon>
        <taxon>Streptosporangiales</taxon>
        <taxon>Streptosporangiaceae</taxon>
        <taxon>Nonomuraea</taxon>
    </lineage>
</organism>
<evidence type="ECO:0000313" key="7">
    <source>
        <dbReference type="EMBL" id="TDD57289.1"/>
    </source>
</evidence>
<reference evidence="7 8" key="1">
    <citation type="submission" date="2019-03" db="EMBL/GenBank/DDBJ databases">
        <title>Draft genome sequences of novel Actinobacteria.</title>
        <authorList>
            <person name="Sahin N."/>
            <person name="Ay H."/>
            <person name="Saygin H."/>
        </authorList>
    </citation>
    <scope>NUCLEOTIDE SEQUENCE [LARGE SCALE GENOMIC DNA]</scope>
    <source>
        <strain evidence="7 8">CH32</strain>
    </source>
</reference>
<dbReference type="PRINTS" id="PR00502">
    <property type="entry name" value="NUDIXFAMILY"/>
</dbReference>
<evidence type="ECO:0000256" key="3">
    <source>
        <dbReference type="ARBA" id="ARBA00022801"/>
    </source>
</evidence>
<gene>
    <name evidence="7" type="ORF">E1286_00805</name>
</gene>
<dbReference type="Proteomes" id="UP000295302">
    <property type="component" value="Unassembled WGS sequence"/>
</dbReference>
<comment type="similarity">
    <text evidence="2 5">Belongs to the Nudix hydrolase family.</text>
</comment>
<evidence type="ECO:0000256" key="1">
    <source>
        <dbReference type="ARBA" id="ARBA00001946"/>
    </source>
</evidence>
<keyword evidence="4" id="KW-0460">Magnesium</keyword>
<dbReference type="InterPro" id="IPR020084">
    <property type="entry name" value="NUDIX_hydrolase_CS"/>
</dbReference>
<dbReference type="GO" id="GO:0016787">
    <property type="term" value="F:hydrolase activity"/>
    <property type="evidence" value="ECO:0007669"/>
    <property type="project" value="UniProtKB-KW"/>
</dbReference>
<dbReference type="PROSITE" id="PS51462">
    <property type="entry name" value="NUDIX"/>
    <property type="match status" value="1"/>
</dbReference>
<dbReference type="PANTHER" id="PTHR43046:SF12">
    <property type="entry name" value="GDP-MANNOSE MANNOSYL HYDROLASE"/>
    <property type="match status" value="1"/>
</dbReference>
<dbReference type="InterPro" id="IPR020476">
    <property type="entry name" value="Nudix_hydrolase"/>
</dbReference>
<feature type="domain" description="Nudix hydrolase" evidence="6">
    <location>
        <begin position="29"/>
        <end position="170"/>
    </location>
</feature>
<sequence length="177" mass="19328">MTKLVATHTVPWIPVAHRLDLVLSETLPPVDRTTSAFAFVADEPGRTLMTCVDREGRGWDIPGGHLEPGENAADAAARELYEETGLRVPVSSLSVFAWQRIELLEPAPDGYRYPELAYMVMFRGSVPGPGAPTRPPAGSESTRADWLSTAEIGRVCAQSTWLPLVEIARARSMSSLR</sequence>
<comment type="cofactor">
    <cofactor evidence="1">
        <name>Mg(2+)</name>
        <dbReference type="ChEBI" id="CHEBI:18420"/>
    </cofactor>
</comment>
<dbReference type="SUPFAM" id="SSF55811">
    <property type="entry name" value="Nudix"/>
    <property type="match status" value="1"/>
</dbReference>
<evidence type="ECO:0000256" key="2">
    <source>
        <dbReference type="ARBA" id="ARBA00005582"/>
    </source>
</evidence>
<dbReference type="PANTHER" id="PTHR43046">
    <property type="entry name" value="GDP-MANNOSE MANNOSYL HYDROLASE"/>
    <property type="match status" value="1"/>
</dbReference>
<evidence type="ECO:0000256" key="5">
    <source>
        <dbReference type="RuleBase" id="RU003476"/>
    </source>
</evidence>
<dbReference type="EMBL" id="SMKQ01000001">
    <property type="protein sequence ID" value="TDD57289.1"/>
    <property type="molecule type" value="Genomic_DNA"/>
</dbReference>
<dbReference type="InterPro" id="IPR000086">
    <property type="entry name" value="NUDIX_hydrolase_dom"/>
</dbReference>
<evidence type="ECO:0000256" key="4">
    <source>
        <dbReference type="ARBA" id="ARBA00022842"/>
    </source>
</evidence>
<dbReference type="Gene3D" id="3.90.79.10">
    <property type="entry name" value="Nucleoside Triphosphate Pyrophosphohydrolase"/>
    <property type="match status" value="1"/>
</dbReference>
<keyword evidence="3 5" id="KW-0378">Hydrolase</keyword>